<dbReference type="InterPro" id="IPR042121">
    <property type="entry name" value="MutL_C_regsub"/>
</dbReference>
<evidence type="ECO:0000256" key="1">
    <source>
        <dbReference type="ARBA" id="ARBA00006082"/>
    </source>
</evidence>
<dbReference type="InterPro" id="IPR014790">
    <property type="entry name" value="MutL_C"/>
</dbReference>
<protein>
    <recommendedName>
        <fullName evidence="3">MutL C-terminal dimerisation domain-containing protein</fullName>
    </recommendedName>
</protein>
<dbReference type="GO" id="GO:0005524">
    <property type="term" value="F:ATP binding"/>
    <property type="evidence" value="ECO:0007669"/>
    <property type="project" value="InterPro"/>
</dbReference>
<feature type="region of interest" description="Disordered" evidence="2">
    <location>
        <begin position="686"/>
        <end position="733"/>
    </location>
</feature>
<keyword evidence="5" id="KW-1185">Reference proteome</keyword>
<dbReference type="AlphaFoldDB" id="A0AB34IIJ9"/>
<sequence length="733" mass="75352">MWPQSSSAASASAAARPTASQPPILPLAAAEASVLRSACTIPTLTAAAEELVLNSLEAGATEVSVSVDVPRLSLQVRDNGHGIGAADLARVGARGASSKRGARGEALHALAAVSLLEVVSHAAAEAGGAHAAVLQLGRRLSLGPAREARGVGTSVTVRELFANRAVARRALRREGGGEAELAALREAIGRLAVGSPHAAFRLHDGARDATLLRTAACDSALAVLRQVEAKLELPPMAELCYGDDELRLDGHLALPPHGAGSRGAQLLFVNRRALSRRAALHRLVEAACARLADGLAPRPLAPHAAFVLRLHADGGAYPCCFERRGEERGVEVAWGGGGEGAVRRFVVGALAHLFAARVGALHAEAIEAALAPLADGAAARRGRGGGGVKRRRDGGGGGGGRGAFVLPAVEAGAAAGEAEIEALAEAAEAAARGARRRRRAAGGAVQEGAAVGMACVLAKDGLHRMRALGQVERKFIAAYLDGTLLAVDQHAADERVQLEALQAKTYAAAGGPRAGAVEAQWLRPARALRLTAREQSAIQLHSAPLAAWGWRCGGGGATLRLEAAPRVEGVLLDERAMLEYAAALQRSGGCSTQPPPAVARVLASKACRRAVMFGHTLPLGRCQAILRALARCDLPFQCAHGRPTVAPLLQLRPLMAADGAGGAPPDAERKEGRASHALSLEALRARGERRGEAEGRATHDGGPSHEAGAEPMAGWDGDSGNAARAGRESYLVN</sequence>
<dbReference type="SUPFAM" id="SSF118116">
    <property type="entry name" value="DNA mismatch repair protein MutL"/>
    <property type="match status" value="1"/>
</dbReference>
<comment type="caution">
    <text evidence="4">The sequence shown here is derived from an EMBL/GenBank/DDBJ whole genome shotgun (WGS) entry which is preliminary data.</text>
</comment>
<dbReference type="GO" id="GO:0032300">
    <property type="term" value="C:mismatch repair complex"/>
    <property type="evidence" value="ECO:0007669"/>
    <property type="project" value="InterPro"/>
</dbReference>
<dbReference type="PANTHER" id="PTHR10073">
    <property type="entry name" value="DNA MISMATCH REPAIR PROTEIN MLH, PMS, MUTL"/>
    <property type="match status" value="1"/>
</dbReference>
<dbReference type="Proteomes" id="UP001515480">
    <property type="component" value="Unassembled WGS sequence"/>
</dbReference>
<dbReference type="EMBL" id="JBGBPQ010000024">
    <property type="protein sequence ID" value="KAL1500004.1"/>
    <property type="molecule type" value="Genomic_DNA"/>
</dbReference>
<proteinExistence type="inferred from homology"/>
<dbReference type="InterPro" id="IPR036890">
    <property type="entry name" value="HATPase_C_sf"/>
</dbReference>
<evidence type="ECO:0000313" key="5">
    <source>
        <dbReference type="Proteomes" id="UP001515480"/>
    </source>
</evidence>
<dbReference type="InterPro" id="IPR037198">
    <property type="entry name" value="MutL_C_sf"/>
</dbReference>
<evidence type="ECO:0000259" key="3">
    <source>
        <dbReference type="SMART" id="SM00853"/>
    </source>
</evidence>
<dbReference type="Gene3D" id="3.30.1540.20">
    <property type="entry name" value="MutL, C-terminal domain, dimerisation subdomain"/>
    <property type="match status" value="1"/>
</dbReference>
<dbReference type="CDD" id="cd00329">
    <property type="entry name" value="TopoII_MutL_Trans"/>
    <property type="match status" value="1"/>
</dbReference>
<dbReference type="SMART" id="SM00853">
    <property type="entry name" value="MutL_C"/>
    <property type="match status" value="1"/>
</dbReference>
<accession>A0AB34IIJ9</accession>
<dbReference type="Gene3D" id="3.30.565.10">
    <property type="entry name" value="Histidine kinase-like ATPase, C-terminal domain"/>
    <property type="match status" value="1"/>
</dbReference>
<reference evidence="4 5" key="1">
    <citation type="journal article" date="2024" name="Science">
        <title>Giant polyketide synthase enzymes in the biosynthesis of giant marine polyether toxins.</title>
        <authorList>
            <person name="Fallon T.R."/>
            <person name="Shende V.V."/>
            <person name="Wierzbicki I.H."/>
            <person name="Pendleton A.L."/>
            <person name="Watervoot N.F."/>
            <person name="Auber R.P."/>
            <person name="Gonzalez D.J."/>
            <person name="Wisecaver J.H."/>
            <person name="Moore B.S."/>
        </authorList>
    </citation>
    <scope>NUCLEOTIDE SEQUENCE [LARGE SCALE GENOMIC DNA]</scope>
    <source>
        <strain evidence="4 5">12B1</strain>
    </source>
</reference>
<gene>
    <name evidence="4" type="ORF">AB1Y20_012681</name>
</gene>
<dbReference type="Gene3D" id="3.30.1370.100">
    <property type="entry name" value="MutL, C-terminal domain, regulatory subdomain"/>
    <property type="match status" value="1"/>
</dbReference>
<dbReference type="Pfam" id="PF13589">
    <property type="entry name" value="HATPase_c_3"/>
    <property type="match status" value="1"/>
</dbReference>
<dbReference type="InterPro" id="IPR038973">
    <property type="entry name" value="MutL/Mlh/Pms-like"/>
</dbReference>
<feature type="domain" description="MutL C-terminal dimerisation" evidence="3">
    <location>
        <begin position="467"/>
        <end position="617"/>
    </location>
</feature>
<dbReference type="InterPro" id="IPR042120">
    <property type="entry name" value="MutL_C_dimsub"/>
</dbReference>
<name>A0AB34IIJ9_PRYPA</name>
<dbReference type="SUPFAM" id="SSF55874">
    <property type="entry name" value="ATPase domain of HSP90 chaperone/DNA topoisomerase II/histidine kinase"/>
    <property type="match status" value="1"/>
</dbReference>
<feature type="compositionally biased region" description="Basic and acidic residues" evidence="2">
    <location>
        <begin position="686"/>
        <end position="703"/>
    </location>
</feature>
<dbReference type="GO" id="GO:0016887">
    <property type="term" value="F:ATP hydrolysis activity"/>
    <property type="evidence" value="ECO:0007669"/>
    <property type="project" value="InterPro"/>
</dbReference>
<organism evidence="4 5">
    <name type="scientific">Prymnesium parvum</name>
    <name type="common">Toxic golden alga</name>
    <dbReference type="NCBI Taxonomy" id="97485"/>
    <lineage>
        <taxon>Eukaryota</taxon>
        <taxon>Haptista</taxon>
        <taxon>Haptophyta</taxon>
        <taxon>Prymnesiophyceae</taxon>
        <taxon>Prymnesiales</taxon>
        <taxon>Prymnesiaceae</taxon>
        <taxon>Prymnesium</taxon>
    </lineage>
</organism>
<dbReference type="Pfam" id="PF08676">
    <property type="entry name" value="MutL_C"/>
    <property type="match status" value="1"/>
</dbReference>
<comment type="similarity">
    <text evidence="1">Belongs to the DNA mismatch repair MutL/HexB family.</text>
</comment>
<evidence type="ECO:0000313" key="4">
    <source>
        <dbReference type="EMBL" id="KAL1500004.1"/>
    </source>
</evidence>
<feature type="compositionally biased region" description="Basic residues" evidence="2">
    <location>
        <begin position="380"/>
        <end position="392"/>
    </location>
</feature>
<evidence type="ECO:0000256" key="2">
    <source>
        <dbReference type="SAM" id="MobiDB-lite"/>
    </source>
</evidence>
<feature type="region of interest" description="Disordered" evidence="2">
    <location>
        <begin position="378"/>
        <end position="399"/>
    </location>
</feature>
<feature type="region of interest" description="Disordered" evidence="2">
    <location>
        <begin position="657"/>
        <end position="676"/>
    </location>
</feature>
<dbReference type="PANTHER" id="PTHR10073:SF47">
    <property type="entry name" value="DNA MISMATCH REPAIR PROTEIN MLH3"/>
    <property type="match status" value="1"/>
</dbReference>
<dbReference type="GO" id="GO:0140664">
    <property type="term" value="F:ATP-dependent DNA damage sensor activity"/>
    <property type="evidence" value="ECO:0007669"/>
    <property type="project" value="InterPro"/>
</dbReference>
<dbReference type="GO" id="GO:0006298">
    <property type="term" value="P:mismatch repair"/>
    <property type="evidence" value="ECO:0007669"/>
    <property type="project" value="InterPro"/>
</dbReference>